<proteinExistence type="predicted"/>
<feature type="domain" description="YhdP central" evidence="1">
    <location>
        <begin position="3"/>
        <end position="65"/>
    </location>
</feature>
<accession>A0A1E7Z150</accession>
<dbReference type="InterPro" id="IPR025263">
    <property type="entry name" value="YhdP_central"/>
</dbReference>
<dbReference type="PANTHER" id="PTHR38690:SF1">
    <property type="entry name" value="PROTEASE"/>
    <property type="match status" value="1"/>
</dbReference>
<protein>
    <recommendedName>
        <fullName evidence="1">YhdP central domain-containing protein</fullName>
    </recommendedName>
</protein>
<gene>
    <name evidence="2" type="ORF">BBW68_09815</name>
</gene>
<dbReference type="Pfam" id="PF13116">
    <property type="entry name" value="YhdP"/>
    <property type="match status" value="1"/>
</dbReference>
<evidence type="ECO:0000259" key="1">
    <source>
        <dbReference type="Pfam" id="PF13116"/>
    </source>
</evidence>
<dbReference type="Proteomes" id="UP000243534">
    <property type="component" value="Unassembled WGS sequence"/>
</dbReference>
<sequence length="66" mass="7419">MQPSEETLSSVLKFHLSVGHIAEVSTGRAGQLLRLVSFDSLVRKLRLDFSDTFSQSFWFESINGTD</sequence>
<dbReference type="EMBL" id="MAYS01000250">
    <property type="protein sequence ID" value="OFC62444.1"/>
    <property type="molecule type" value="Genomic_DNA"/>
</dbReference>
<dbReference type="InterPro" id="IPR011836">
    <property type="entry name" value="YhdP"/>
</dbReference>
<dbReference type="AlphaFoldDB" id="A0A1E7Z150"/>
<dbReference type="PANTHER" id="PTHR38690">
    <property type="entry name" value="PROTEASE-RELATED"/>
    <property type="match status" value="1"/>
</dbReference>
<name>A0A1E7Z150_9GAMM</name>
<evidence type="ECO:0000313" key="3">
    <source>
        <dbReference type="Proteomes" id="UP000243534"/>
    </source>
</evidence>
<reference evidence="2 3" key="1">
    <citation type="submission" date="2016-07" db="EMBL/GenBank/DDBJ databases">
        <authorList>
            <person name="Yuval B."/>
        </authorList>
    </citation>
    <scope>NUCLEOTIDE SEQUENCE [LARGE SCALE GENOMIC DNA]</scope>
    <source>
        <strain evidence="2 3">IL</strain>
    </source>
</reference>
<evidence type="ECO:0000313" key="2">
    <source>
        <dbReference type="EMBL" id="OFC62444.1"/>
    </source>
</evidence>
<organism evidence="2 3">
    <name type="scientific">Candidatus Erwinia dacicola</name>
    <dbReference type="NCBI Taxonomy" id="252393"/>
    <lineage>
        <taxon>Bacteria</taxon>
        <taxon>Pseudomonadati</taxon>
        <taxon>Pseudomonadota</taxon>
        <taxon>Gammaproteobacteria</taxon>
        <taxon>Enterobacterales</taxon>
        <taxon>Erwiniaceae</taxon>
        <taxon>Erwinia</taxon>
    </lineage>
</organism>
<comment type="caution">
    <text evidence="2">The sequence shown here is derived from an EMBL/GenBank/DDBJ whole genome shotgun (WGS) entry which is preliminary data.</text>
</comment>